<feature type="domain" description="DUF6089" evidence="1">
    <location>
        <begin position="12"/>
        <end position="217"/>
    </location>
</feature>
<dbReference type="InterPro" id="IPR011250">
    <property type="entry name" value="OMP/PagP_B-barrel"/>
</dbReference>
<reference evidence="2" key="1">
    <citation type="submission" date="2020-10" db="EMBL/GenBank/DDBJ databases">
        <authorList>
            <person name="Gilroy R."/>
        </authorList>
    </citation>
    <scope>NUCLEOTIDE SEQUENCE</scope>
    <source>
        <strain evidence="2">D3-1215</strain>
    </source>
</reference>
<reference evidence="2" key="2">
    <citation type="journal article" date="2021" name="PeerJ">
        <title>Extensive microbial diversity within the chicken gut microbiome revealed by metagenomics and culture.</title>
        <authorList>
            <person name="Gilroy R."/>
            <person name="Ravi A."/>
            <person name="Getino M."/>
            <person name="Pursley I."/>
            <person name="Horton D.L."/>
            <person name="Alikhan N.F."/>
            <person name="Baker D."/>
            <person name="Gharbi K."/>
            <person name="Hall N."/>
            <person name="Watson M."/>
            <person name="Adriaenssens E.M."/>
            <person name="Foster-Nyarko E."/>
            <person name="Jarju S."/>
            <person name="Secka A."/>
            <person name="Antonio M."/>
            <person name="Oren A."/>
            <person name="Chaudhuri R.R."/>
            <person name="La Ragione R."/>
            <person name="Hildebrand F."/>
            <person name="Pallen M.J."/>
        </authorList>
    </citation>
    <scope>NUCLEOTIDE SEQUENCE</scope>
    <source>
        <strain evidence="2">D3-1215</strain>
    </source>
</reference>
<comment type="caution">
    <text evidence="2">The sequence shown here is derived from an EMBL/GenBank/DDBJ whole genome shotgun (WGS) entry which is preliminary data.</text>
</comment>
<dbReference type="Proteomes" id="UP000823637">
    <property type="component" value="Unassembled WGS sequence"/>
</dbReference>
<proteinExistence type="predicted"/>
<evidence type="ECO:0000313" key="3">
    <source>
        <dbReference type="Proteomes" id="UP000823637"/>
    </source>
</evidence>
<gene>
    <name evidence="2" type="ORF">IAC32_06370</name>
</gene>
<accession>A0A9D9EFV0</accession>
<organism evidence="2 3">
    <name type="scientific">Candidatus Enterocola intestinipullorum</name>
    <dbReference type="NCBI Taxonomy" id="2840783"/>
    <lineage>
        <taxon>Bacteria</taxon>
        <taxon>Pseudomonadati</taxon>
        <taxon>Bacteroidota</taxon>
        <taxon>Bacteroidia</taxon>
        <taxon>Bacteroidales</taxon>
        <taxon>Candidatus Enterocola</taxon>
    </lineage>
</organism>
<dbReference type="Gene3D" id="2.40.160.20">
    <property type="match status" value="1"/>
</dbReference>
<dbReference type="Pfam" id="PF19573">
    <property type="entry name" value="DUF6089"/>
    <property type="match status" value="1"/>
</dbReference>
<dbReference type="SUPFAM" id="SSF56925">
    <property type="entry name" value="OMPA-like"/>
    <property type="match status" value="1"/>
</dbReference>
<sequence>MLAFNCRALAEYNHEIGVSGGAAFYLGDANKSALFNRADYSVGGLYRYNIDTRWALKLTVRYARIAGDTRDFNYILPNGQDYASFERGLVDSNVAVEFNFFDIGESKYYKARYVATPYIMVGVGLTAYNNLYGGDNVYNVNIPLGIGGKWKINKRFTLGLEWTITKLFTDRLDVTDATNEILDNPYKVSSTGFFDTDWYSVANLYLSINLFETNKFCR</sequence>
<dbReference type="EMBL" id="JADIMR010000094">
    <property type="protein sequence ID" value="MBO8447351.1"/>
    <property type="molecule type" value="Genomic_DNA"/>
</dbReference>
<evidence type="ECO:0000313" key="2">
    <source>
        <dbReference type="EMBL" id="MBO8447351.1"/>
    </source>
</evidence>
<name>A0A9D9EFV0_9BACT</name>
<evidence type="ECO:0000259" key="1">
    <source>
        <dbReference type="Pfam" id="PF19573"/>
    </source>
</evidence>
<dbReference type="InterPro" id="IPR045743">
    <property type="entry name" value="DUF6089"/>
</dbReference>
<protein>
    <recommendedName>
        <fullName evidence="1">DUF6089 domain-containing protein</fullName>
    </recommendedName>
</protein>
<dbReference type="AlphaFoldDB" id="A0A9D9EFV0"/>